<organism evidence="1 2">
    <name type="scientific">Fusarium tjaetaba</name>
    <dbReference type="NCBI Taxonomy" id="1567544"/>
    <lineage>
        <taxon>Eukaryota</taxon>
        <taxon>Fungi</taxon>
        <taxon>Dikarya</taxon>
        <taxon>Ascomycota</taxon>
        <taxon>Pezizomycotina</taxon>
        <taxon>Sordariomycetes</taxon>
        <taxon>Hypocreomycetidae</taxon>
        <taxon>Hypocreales</taxon>
        <taxon>Nectriaceae</taxon>
        <taxon>Fusarium</taxon>
        <taxon>Fusarium fujikuroi species complex</taxon>
    </lineage>
</organism>
<dbReference type="OrthoDB" id="5081614at2759"/>
<sequence length="131" mass="14596">MSEVYRQQRVATWPSPHFTKKTSSLPVNQSLEHLGIEGDSPTYQKWRLDHGVPISDIGDPAKRTDEPQLVDQAPKTLMAFSENNIGNGSEQHASGTSDVLRLSKEAFVRKAAIEAGKYWDEMHARDTTAFG</sequence>
<evidence type="ECO:0000313" key="2">
    <source>
        <dbReference type="Proteomes" id="UP000530670"/>
    </source>
</evidence>
<comment type="caution">
    <text evidence="1">The sequence shown here is derived from an EMBL/GenBank/DDBJ whole genome shotgun (WGS) entry which is preliminary data.</text>
</comment>
<keyword evidence="2" id="KW-1185">Reference proteome</keyword>
<gene>
    <name evidence="1" type="ORF">FTJAE_12522</name>
</gene>
<evidence type="ECO:0000313" key="1">
    <source>
        <dbReference type="EMBL" id="KAF5617732.1"/>
    </source>
</evidence>
<dbReference type="Proteomes" id="UP000530670">
    <property type="component" value="Unassembled WGS sequence"/>
</dbReference>
<proteinExistence type="predicted"/>
<protein>
    <submittedName>
        <fullName evidence="1">Uncharacterized protein</fullName>
    </submittedName>
</protein>
<name>A0A8H5VAY3_9HYPO</name>
<dbReference type="AlphaFoldDB" id="A0A8H5VAY3"/>
<dbReference type="GeneID" id="59297847"/>
<accession>A0A8H5VAY3</accession>
<dbReference type="RefSeq" id="XP_037200442.1">
    <property type="nucleotide sequence ID" value="XM_037345577.1"/>
</dbReference>
<reference evidence="1 2" key="1">
    <citation type="submission" date="2020-05" db="EMBL/GenBank/DDBJ databases">
        <title>Identification and distribution of gene clusters putatively required for synthesis of sphingolipid metabolism inhibitors in phylogenetically diverse species of the filamentous fungus Fusarium.</title>
        <authorList>
            <person name="Kim H.-S."/>
            <person name="Busman M."/>
            <person name="Brown D.W."/>
            <person name="Divon H."/>
            <person name="Uhlig S."/>
            <person name="Proctor R.H."/>
        </authorList>
    </citation>
    <scope>NUCLEOTIDE SEQUENCE [LARGE SCALE GENOMIC DNA]</scope>
    <source>
        <strain evidence="1 2">NRRL 66243</strain>
    </source>
</reference>
<dbReference type="EMBL" id="JAAQRI010000342">
    <property type="protein sequence ID" value="KAF5617732.1"/>
    <property type="molecule type" value="Genomic_DNA"/>
</dbReference>